<feature type="transmembrane region" description="Helical" evidence="1">
    <location>
        <begin position="6"/>
        <end position="25"/>
    </location>
</feature>
<dbReference type="RefSeq" id="WP_158202843.1">
    <property type="nucleotide sequence ID" value="NZ_WSZK01000004.1"/>
</dbReference>
<accession>A0A6B0GNE9</accession>
<dbReference type="Proteomes" id="UP000451471">
    <property type="component" value="Unassembled WGS sequence"/>
</dbReference>
<evidence type="ECO:0000256" key="1">
    <source>
        <dbReference type="SAM" id="Phobius"/>
    </source>
</evidence>
<evidence type="ECO:0000313" key="2">
    <source>
        <dbReference type="EMBL" id="MWG33108.1"/>
    </source>
</evidence>
<proteinExistence type="predicted"/>
<protein>
    <submittedName>
        <fullName evidence="2">Uncharacterized protein</fullName>
    </submittedName>
</protein>
<comment type="caution">
    <text evidence="2">The sequence shown here is derived from an EMBL/GenBank/DDBJ whole genome shotgun (WGS) entry which is preliminary data.</text>
</comment>
<keyword evidence="1" id="KW-1133">Transmembrane helix</keyword>
<keyword evidence="1" id="KW-0472">Membrane</keyword>
<dbReference type="AlphaFoldDB" id="A0A6B0GNE9"/>
<organism evidence="2 3">
    <name type="scientific">Halomarina oriensis</name>
    <dbReference type="NCBI Taxonomy" id="671145"/>
    <lineage>
        <taxon>Archaea</taxon>
        <taxon>Methanobacteriati</taxon>
        <taxon>Methanobacteriota</taxon>
        <taxon>Stenosarchaea group</taxon>
        <taxon>Halobacteria</taxon>
        <taxon>Halobacteriales</taxon>
        <taxon>Natronomonadaceae</taxon>
        <taxon>Halomarina</taxon>
    </lineage>
</organism>
<keyword evidence="3" id="KW-1185">Reference proteome</keyword>
<dbReference type="EMBL" id="WSZK01000004">
    <property type="protein sequence ID" value="MWG33108.1"/>
    <property type="molecule type" value="Genomic_DNA"/>
</dbReference>
<gene>
    <name evidence="2" type="ORF">GQS65_01160</name>
</gene>
<reference evidence="2 3" key="1">
    <citation type="submission" date="2019-12" db="EMBL/GenBank/DDBJ databases">
        <title>Halocatena pleomorpha gen. nov. sp. nov., an extremely halophilic archaeon of family Halobacteriaceae isolated from saltpan soil.</title>
        <authorList>
            <person name="Pal Y."/>
            <person name="Verma A."/>
            <person name="Krishnamurthi S."/>
            <person name="Kumar P."/>
        </authorList>
    </citation>
    <scope>NUCLEOTIDE SEQUENCE [LARGE SCALE GENOMIC DNA]</scope>
    <source>
        <strain evidence="2 3">JCM 16495</strain>
    </source>
</reference>
<feature type="transmembrane region" description="Helical" evidence="1">
    <location>
        <begin position="37"/>
        <end position="58"/>
    </location>
</feature>
<keyword evidence="1" id="KW-0812">Transmembrane</keyword>
<sequence>MTLLDVFLATLLYLATVSLLALLLARTRVRFDRRARTFLSIYVAPAAAVWAVAVSLYART</sequence>
<name>A0A6B0GNE9_9EURY</name>
<evidence type="ECO:0000313" key="3">
    <source>
        <dbReference type="Proteomes" id="UP000451471"/>
    </source>
</evidence>